<proteinExistence type="predicted"/>
<gene>
    <name evidence="1" type="ORF">METZ01_LOCUS476280</name>
</gene>
<accession>A0A383BT66</accession>
<reference evidence="1" key="1">
    <citation type="submission" date="2018-05" db="EMBL/GenBank/DDBJ databases">
        <authorList>
            <person name="Lanie J.A."/>
            <person name="Ng W.-L."/>
            <person name="Kazmierczak K.M."/>
            <person name="Andrzejewski T.M."/>
            <person name="Davidsen T.M."/>
            <person name="Wayne K.J."/>
            <person name="Tettelin H."/>
            <person name="Glass J.I."/>
            <person name="Rusch D."/>
            <person name="Podicherti R."/>
            <person name="Tsui H.-C.T."/>
            <person name="Winkler M.E."/>
        </authorList>
    </citation>
    <scope>NUCLEOTIDE SEQUENCE</scope>
</reference>
<organism evidence="1">
    <name type="scientific">marine metagenome</name>
    <dbReference type="NCBI Taxonomy" id="408172"/>
    <lineage>
        <taxon>unclassified sequences</taxon>
        <taxon>metagenomes</taxon>
        <taxon>ecological metagenomes</taxon>
    </lineage>
</organism>
<feature type="non-terminal residue" evidence="1">
    <location>
        <position position="91"/>
    </location>
</feature>
<dbReference type="Gene3D" id="3.30.9.10">
    <property type="entry name" value="D-Amino Acid Oxidase, subunit A, domain 2"/>
    <property type="match status" value="1"/>
</dbReference>
<dbReference type="Gene3D" id="3.40.50.720">
    <property type="entry name" value="NAD(P)-binding Rossmann-like Domain"/>
    <property type="match status" value="1"/>
</dbReference>
<dbReference type="EMBL" id="UINC01203257">
    <property type="protein sequence ID" value="SVE23426.1"/>
    <property type="molecule type" value="Genomic_DNA"/>
</dbReference>
<sequence>MNRRSLIKKASLGVIGLSMPGCGISKSLGQLESRETMRSLNLFGTILWPVNILRDRIIRTTVGLRPHRPSGFVVKPEKHDSKTIIHNYGHG</sequence>
<dbReference type="AlphaFoldDB" id="A0A383BT66"/>
<evidence type="ECO:0000313" key="1">
    <source>
        <dbReference type="EMBL" id="SVE23426.1"/>
    </source>
</evidence>
<name>A0A383BT66_9ZZZZ</name>
<protein>
    <submittedName>
        <fullName evidence="1">Uncharacterized protein</fullName>
    </submittedName>
</protein>